<evidence type="ECO:0000256" key="1">
    <source>
        <dbReference type="SAM" id="Phobius"/>
    </source>
</evidence>
<evidence type="ECO:0000313" key="2">
    <source>
        <dbReference type="Ensembl" id="ENSOMYP00000120649.1"/>
    </source>
</evidence>
<keyword evidence="1" id="KW-0812">Transmembrane</keyword>
<organism evidence="2 3">
    <name type="scientific">Oncorhynchus mykiss</name>
    <name type="common">Rainbow trout</name>
    <name type="synonym">Salmo gairdneri</name>
    <dbReference type="NCBI Taxonomy" id="8022"/>
    <lineage>
        <taxon>Eukaryota</taxon>
        <taxon>Metazoa</taxon>
        <taxon>Chordata</taxon>
        <taxon>Craniata</taxon>
        <taxon>Vertebrata</taxon>
        <taxon>Euteleostomi</taxon>
        <taxon>Actinopterygii</taxon>
        <taxon>Neopterygii</taxon>
        <taxon>Teleostei</taxon>
        <taxon>Protacanthopterygii</taxon>
        <taxon>Salmoniformes</taxon>
        <taxon>Salmonidae</taxon>
        <taxon>Salmoninae</taxon>
        <taxon>Oncorhynchus</taxon>
    </lineage>
</organism>
<dbReference type="AlphaFoldDB" id="A0A8K9VFG5"/>
<sequence>MLHLKRSPGIRSWSLLIGRIMMYCIHWPGCCILQLRYNLIYRHHQCQPVPSSIT</sequence>
<keyword evidence="3" id="KW-1185">Reference proteome</keyword>
<dbReference type="Ensembl" id="ENSOMYT00000119108.1">
    <property type="protein sequence ID" value="ENSOMYP00000120649.1"/>
    <property type="gene ID" value="ENSOMYG00000056621.1"/>
</dbReference>
<name>A0A8K9VFG5_ONCMY</name>
<dbReference type="Proteomes" id="UP000694395">
    <property type="component" value="Chromosome 20"/>
</dbReference>
<proteinExistence type="predicted"/>
<feature type="transmembrane region" description="Helical" evidence="1">
    <location>
        <begin position="12"/>
        <end position="35"/>
    </location>
</feature>
<keyword evidence="1" id="KW-0472">Membrane</keyword>
<reference evidence="2" key="1">
    <citation type="submission" date="2020-07" db="EMBL/GenBank/DDBJ databases">
        <title>A long reads based de novo assembly of the rainbow trout Arlee double haploid line genome.</title>
        <authorList>
            <person name="Gao G."/>
            <person name="Palti Y."/>
        </authorList>
    </citation>
    <scope>NUCLEOTIDE SEQUENCE [LARGE SCALE GENOMIC DNA]</scope>
</reference>
<reference evidence="2" key="2">
    <citation type="submission" date="2025-08" db="UniProtKB">
        <authorList>
            <consortium name="Ensembl"/>
        </authorList>
    </citation>
    <scope>IDENTIFICATION</scope>
</reference>
<protein>
    <submittedName>
        <fullName evidence="2">Uncharacterized protein</fullName>
    </submittedName>
</protein>
<reference evidence="2" key="3">
    <citation type="submission" date="2025-09" db="UniProtKB">
        <authorList>
            <consortium name="Ensembl"/>
        </authorList>
    </citation>
    <scope>IDENTIFICATION</scope>
</reference>
<evidence type="ECO:0000313" key="3">
    <source>
        <dbReference type="Proteomes" id="UP000694395"/>
    </source>
</evidence>
<accession>A0A8K9VFG5</accession>
<keyword evidence="1" id="KW-1133">Transmembrane helix</keyword>